<dbReference type="Pfam" id="PF13419">
    <property type="entry name" value="HAD_2"/>
    <property type="match status" value="1"/>
</dbReference>
<dbReference type="NCBIfam" id="TIGR01509">
    <property type="entry name" value="HAD-SF-IA-v3"/>
    <property type="match status" value="1"/>
</dbReference>
<dbReference type="CDD" id="cd07505">
    <property type="entry name" value="HAD_BPGM-like"/>
    <property type="match status" value="1"/>
</dbReference>
<dbReference type="InterPro" id="IPR041492">
    <property type="entry name" value="HAD_2"/>
</dbReference>
<dbReference type="RefSeq" id="WP_125714270.1">
    <property type="nucleotide sequence ID" value="NZ_JBHTOP010000005.1"/>
</dbReference>
<dbReference type="PANTHER" id="PTHR18901:SF38">
    <property type="entry name" value="PSEUDOURIDINE-5'-PHOSPHATASE"/>
    <property type="match status" value="1"/>
</dbReference>
<dbReference type="PRINTS" id="PR00413">
    <property type="entry name" value="HADHALOGNASE"/>
</dbReference>
<dbReference type="GO" id="GO:0016787">
    <property type="term" value="F:hydrolase activity"/>
    <property type="evidence" value="ECO:0007669"/>
    <property type="project" value="UniProtKB-KW"/>
</dbReference>
<gene>
    <name evidence="1" type="ORF">ACFQ5M_03290</name>
</gene>
<reference evidence="2" key="1">
    <citation type="journal article" date="2019" name="Int. J. Syst. Evol. Microbiol.">
        <title>The Global Catalogue of Microorganisms (GCM) 10K type strain sequencing project: providing services to taxonomists for standard genome sequencing and annotation.</title>
        <authorList>
            <consortium name="The Broad Institute Genomics Platform"/>
            <consortium name="The Broad Institute Genome Sequencing Center for Infectious Disease"/>
            <person name="Wu L."/>
            <person name="Ma J."/>
        </authorList>
    </citation>
    <scope>NUCLEOTIDE SEQUENCE [LARGE SCALE GENOMIC DNA]</scope>
    <source>
        <strain evidence="2">CCM 8896</strain>
    </source>
</reference>
<dbReference type="Proteomes" id="UP001597267">
    <property type="component" value="Unassembled WGS sequence"/>
</dbReference>
<dbReference type="Gene3D" id="1.10.150.240">
    <property type="entry name" value="Putative phosphatase, domain 2"/>
    <property type="match status" value="1"/>
</dbReference>
<dbReference type="EMBL" id="JBHTOP010000005">
    <property type="protein sequence ID" value="MFD1671118.1"/>
    <property type="molecule type" value="Genomic_DNA"/>
</dbReference>
<dbReference type="InterPro" id="IPR023214">
    <property type="entry name" value="HAD_sf"/>
</dbReference>
<accession>A0ABW4J641</accession>
<dbReference type="SFLD" id="SFLDS00003">
    <property type="entry name" value="Haloacid_Dehalogenase"/>
    <property type="match status" value="1"/>
</dbReference>
<comment type="caution">
    <text evidence="1">The sequence shown here is derived from an EMBL/GenBank/DDBJ whole genome shotgun (WGS) entry which is preliminary data.</text>
</comment>
<dbReference type="InterPro" id="IPR006439">
    <property type="entry name" value="HAD-SF_hydro_IA"/>
</dbReference>
<sequence length="219" mass="24235">MYKGIIWDMDGLIFNSEAIYLKANVKAGEIMGTPVTAEEYYELVGASEEEAHEFNTAHFKDTAQQAEFYALTEDLVLEMVQAGEMAKKPGLDELLSYLQQQGINSIIASSNNQKMVQAFLGFYELTPQFQAIITREQVSASKPDPSLFLKAQQVFDKPKQELLVLEDSKNGIIAANAAGIDVLMIPDLIQPDAALRQKTVAVLPDLAKVIDYIKNTTVN</sequence>
<dbReference type="Gene3D" id="3.40.50.1000">
    <property type="entry name" value="HAD superfamily/HAD-like"/>
    <property type="match status" value="1"/>
</dbReference>
<dbReference type="InterPro" id="IPR036412">
    <property type="entry name" value="HAD-like_sf"/>
</dbReference>
<evidence type="ECO:0000313" key="2">
    <source>
        <dbReference type="Proteomes" id="UP001597267"/>
    </source>
</evidence>
<dbReference type="PANTHER" id="PTHR18901">
    <property type="entry name" value="2-DEOXYGLUCOSE-6-PHOSPHATE PHOSPHATASE 2"/>
    <property type="match status" value="1"/>
</dbReference>
<evidence type="ECO:0000313" key="1">
    <source>
        <dbReference type="EMBL" id="MFD1671118.1"/>
    </source>
</evidence>
<keyword evidence="2" id="KW-1185">Reference proteome</keyword>
<dbReference type="InterPro" id="IPR023198">
    <property type="entry name" value="PGP-like_dom2"/>
</dbReference>
<keyword evidence="1" id="KW-0378">Hydrolase</keyword>
<organism evidence="1 2">
    <name type="scientific">Agrilactobacillus yilanensis</name>
    <dbReference type="NCBI Taxonomy" id="2485997"/>
    <lineage>
        <taxon>Bacteria</taxon>
        <taxon>Bacillati</taxon>
        <taxon>Bacillota</taxon>
        <taxon>Bacilli</taxon>
        <taxon>Lactobacillales</taxon>
        <taxon>Lactobacillaceae</taxon>
        <taxon>Agrilactobacillus</taxon>
    </lineage>
</organism>
<protein>
    <submittedName>
        <fullName evidence="1">HAD family hydrolase</fullName>
    </submittedName>
</protein>
<dbReference type="SUPFAM" id="SSF56784">
    <property type="entry name" value="HAD-like"/>
    <property type="match status" value="1"/>
</dbReference>
<name>A0ABW4J641_9LACO</name>
<dbReference type="SFLD" id="SFLDG01129">
    <property type="entry name" value="C1.5:_HAD__Beta-PGM__Phosphata"/>
    <property type="match status" value="1"/>
</dbReference>
<proteinExistence type="predicted"/>